<dbReference type="EMBL" id="LZLR01000107">
    <property type="protein sequence ID" value="OBK21558.1"/>
    <property type="molecule type" value="Genomic_DNA"/>
</dbReference>
<dbReference type="Gene3D" id="1.10.357.10">
    <property type="entry name" value="Tetracycline Repressor, domain 2"/>
    <property type="match status" value="1"/>
</dbReference>
<dbReference type="InterPro" id="IPR036271">
    <property type="entry name" value="Tet_transcr_reg_TetR-rel_C_sf"/>
</dbReference>
<dbReference type="SUPFAM" id="SSF46689">
    <property type="entry name" value="Homeodomain-like"/>
    <property type="match status" value="1"/>
</dbReference>
<dbReference type="PANTHER" id="PTHR30055">
    <property type="entry name" value="HTH-TYPE TRANSCRIPTIONAL REGULATOR RUTR"/>
    <property type="match status" value="1"/>
</dbReference>
<dbReference type="GO" id="GO:0046677">
    <property type="term" value="P:response to antibiotic"/>
    <property type="evidence" value="ECO:0007669"/>
    <property type="project" value="InterPro"/>
</dbReference>
<proteinExistence type="predicted"/>
<evidence type="ECO:0000256" key="3">
    <source>
        <dbReference type="ARBA" id="ARBA00023125"/>
    </source>
</evidence>
<dbReference type="PRINTS" id="PR00400">
    <property type="entry name" value="TETREPRESSOR"/>
</dbReference>
<protein>
    <submittedName>
        <fullName evidence="7">TetR family transcriptional regulator</fullName>
    </submittedName>
</protein>
<dbReference type="PRINTS" id="PR00455">
    <property type="entry name" value="HTHTETR"/>
</dbReference>
<evidence type="ECO:0000256" key="4">
    <source>
        <dbReference type="ARBA" id="ARBA00023163"/>
    </source>
</evidence>
<dbReference type="GO" id="GO:0000976">
    <property type="term" value="F:transcription cis-regulatory region binding"/>
    <property type="evidence" value="ECO:0007669"/>
    <property type="project" value="TreeGrafter"/>
</dbReference>
<comment type="caution">
    <text evidence="7">The sequence shown here is derived from an EMBL/GenBank/DDBJ whole genome shotgun (WGS) entry which is preliminary data.</text>
</comment>
<keyword evidence="4" id="KW-0804">Transcription</keyword>
<keyword evidence="1" id="KW-0678">Repressor</keyword>
<evidence type="ECO:0000259" key="6">
    <source>
        <dbReference type="PROSITE" id="PS50977"/>
    </source>
</evidence>
<keyword evidence="3 5" id="KW-0238">DNA-binding</keyword>
<evidence type="ECO:0000256" key="2">
    <source>
        <dbReference type="ARBA" id="ARBA00023015"/>
    </source>
</evidence>
<sequence length="227" mass="24867">MNKDHVKPSARGRPRGRPALPLDRIVEAALELVDEQGADALSMRSLAQRLGSGTATLYRHFANRAELIATVVDSMFGEIDFEESGASGVAWQQACISFAQRAFDALARHGSLAPLLIGHIPMGPNALAHREYILSLLLRNGFAPEVAARSYATLWHYILGFAMQVREPAAKPEDDERDLTASAAFRQLEPERYPATHAVADSLPVELAEEFTFGLRLIVTGLERVHA</sequence>
<dbReference type="PANTHER" id="PTHR30055:SF151">
    <property type="entry name" value="TRANSCRIPTIONAL REGULATORY PROTEIN"/>
    <property type="match status" value="1"/>
</dbReference>
<evidence type="ECO:0000313" key="8">
    <source>
        <dbReference type="Proteomes" id="UP000093819"/>
    </source>
</evidence>
<name>A0A1A3NHD5_MYCAS</name>
<accession>A0A1A3NHD5</accession>
<dbReference type="InterPro" id="IPR004111">
    <property type="entry name" value="Repressor_TetR_C"/>
</dbReference>
<feature type="DNA-binding region" description="H-T-H motif" evidence="5">
    <location>
        <begin position="42"/>
        <end position="61"/>
    </location>
</feature>
<evidence type="ECO:0000256" key="1">
    <source>
        <dbReference type="ARBA" id="ARBA00022491"/>
    </source>
</evidence>
<dbReference type="PROSITE" id="PS50977">
    <property type="entry name" value="HTH_TETR_2"/>
    <property type="match status" value="1"/>
</dbReference>
<reference evidence="7 8" key="1">
    <citation type="submission" date="2016-06" db="EMBL/GenBank/DDBJ databases">
        <authorList>
            <person name="Kjaerup R.B."/>
            <person name="Dalgaard T.S."/>
            <person name="Juul-Madsen H.R."/>
        </authorList>
    </citation>
    <scope>NUCLEOTIDE SEQUENCE [LARGE SCALE GENOMIC DNA]</scope>
    <source>
        <strain evidence="7 8">1245335.1</strain>
    </source>
</reference>
<keyword evidence="2" id="KW-0805">Transcription regulation</keyword>
<dbReference type="InterPro" id="IPR001647">
    <property type="entry name" value="HTH_TetR"/>
</dbReference>
<evidence type="ECO:0000313" key="7">
    <source>
        <dbReference type="EMBL" id="OBK21558.1"/>
    </source>
</evidence>
<evidence type="ECO:0000256" key="5">
    <source>
        <dbReference type="PROSITE-ProRule" id="PRU00335"/>
    </source>
</evidence>
<dbReference type="AlphaFoldDB" id="A0A1A3NHD5"/>
<dbReference type="InterPro" id="IPR009057">
    <property type="entry name" value="Homeodomain-like_sf"/>
</dbReference>
<dbReference type="InterPro" id="IPR003012">
    <property type="entry name" value="Tet_transcr_reg_TetR"/>
</dbReference>
<dbReference type="GO" id="GO:0045892">
    <property type="term" value="P:negative regulation of DNA-templated transcription"/>
    <property type="evidence" value="ECO:0007669"/>
    <property type="project" value="InterPro"/>
</dbReference>
<dbReference type="Pfam" id="PF02909">
    <property type="entry name" value="TetR_C_1"/>
    <property type="match status" value="1"/>
</dbReference>
<dbReference type="InterPro" id="IPR050109">
    <property type="entry name" value="HTH-type_TetR-like_transc_reg"/>
</dbReference>
<feature type="domain" description="HTH tetR-type" evidence="6">
    <location>
        <begin position="19"/>
        <end position="79"/>
    </location>
</feature>
<organism evidence="7 8">
    <name type="scientific">Mycobacterium asiaticum</name>
    <dbReference type="NCBI Taxonomy" id="1790"/>
    <lineage>
        <taxon>Bacteria</taxon>
        <taxon>Bacillati</taxon>
        <taxon>Actinomycetota</taxon>
        <taxon>Actinomycetes</taxon>
        <taxon>Mycobacteriales</taxon>
        <taxon>Mycobacteriaceae</taxon>
        <taxon>Mycobacterium</taxon>
    </lineage>
</organism>
<dbReference type="SUPFAM" id="SSF48498">
    <property type="entry name" value="Tetracyclin repressor-like, C-terminal domain"/>
    <property type="match status" value="1"/>
</dbReference>
<dbReference type="Proteomes" id="UP000093819">
    <property type="component" value="Unassembled WGS sequence"/>
</dbReference>
<gene>
    <name evidence="7" type="ORF">A5635_23365</name>
</gene>
<dbReference type="Pfam" id="PF00440">
    <property type="entry name" value="TetR_N"/>
    <property type="match status" value="1"/>
</dbReference>
<dbReference type="GO" id="GO:0003700">
    <property type="term" value="F:DNA-binding transcription factor activity"/>
    <property type="evidence" value="ECO:0007669"/>
    <property type="project" value="TreeGrafter"/>
</dbReference>